<dbReference type="GO" id="GO:0045892">
    <property type="term" value="P:negative regulation of DNA-templated transcription"/>
    <property type="evidence" value="ECO:0007669"/>
    <property type="project" value="InterPro"/>
</dbReference>
<dbReference type="EMBL" id="HBUF01351049">
    <property type="protein sequence ID" value="CAG6713835.1"/>
    <property type="molecule type" value="Transcribed_RNA"/>
</dbReference>
<evidence type="ECO:0000256" key="4">
    <source>
        <dbReference type="ARBA" id="ARBA00022490"/>
    </source>
</evidence>
<evidence type="ECO:0000313" key="9">
    <source>
        <dbReference type="EMBL" id="CAG6675655.1"/>
    </source>
</evidence>
<dbReference type="EMBL" id="HBUF01507213">
    <property type="protein sequence ID" value="CAG6745945.1"/>
    <property type="molecule type" value="Transcribed_RNA"/>
</dbReference>
<dbReference type="PANTHER" id="PTHR12626:SF0">
    <property type="entry name" value="PROGRAMMED CELL DEATH PROTEIN 4"/>
    <property type="match status" value="1"/>
</dbReference>
<evidence type="ECO:0000256" key="3">
    <source>
        <dbReference type="ARBA" id="ARBA00014414"/>
    </source>
</evidence>
<dbReference type="InterPro" id="IPR039778">
    <property type="entry name" value="PDCD4"/>
</dbReference>
<proteinExistence type="inferred from homology"/>
<accession>A0A8D8STJ2</accession>
<evidence type="ECO:0000256" key="2">
    <source>
        <dbReference type="ARBA" id="ARBA00005497"/>
    </source>
</evidence>
<protein>
    <recommendedName>
        <fullName evidence="3">Programmed cell death protein 4</fullName>
    </recommendedName>
</protein>
<feature type="compositionally biased region" description="Basic residues" evidence="7">
    <location>
        <begin position="70"/>
        <end position="84"/>
    </location>
</feature>
<name>A0A8D8STJ2_9HEMI</name>
<dbReference type="EMBL" id="HBUF01351047">
    <property type="protein sequence ID" value="CAG6713833.1"/>
    <property type="molecule type" value="Transcribed_RNA"/>
</dbReference>
<dbReference type="FunFam" id="1.25.40.180:FF:000009">
    <property type="entry name" value="programmed cell death protein 4"/>
    <property type="match status" value="1"/>
</dbReference>
<dbReference type="Gene3D" id="1.25.40.180">
    <property type="match status" value="2"/>
</dbReference>
<feature type="domain" description="MI" evidence="8">
    <location>
        <begin position="300"/>
        <end position="423"/>
    </location>
</feature>
<evidence type="ECO:0000256" key="5">
    <source>
        <dbReference type="ARBA" id="ARBA00022737"/>
    </source>
</evidence>
<dbReference type="EMBL" id="HBUF01237415">
    <property type="protein sequence ID" value="CAG6675655.1"/>
    <property type="molecule type" value="Transcribed_RNA"/>
</dbReference>
<keyword evidence="4" id="KW-0963">Cytoplasm</keyword>
<dbReference type="PANTHER" id="PTHR12626">
    <property type="entry name" value="PROGRAMMED CELL DEATH 4"/>
    <property type="match status" value="1"/>
</dbReference>
<reference evidence="9" key="1">
    <citation type="submission" date="2021-05" db="EMBL/GenBank/DDBJ databases">
        <authorList>
            <person name="Alioto T."/>
            <person name="Alioto T."/>
            <person name="Gomez Garrido J."/>
        </authorList>
    </citation>
    <scope>NUCLEOTIDE SEQUENCE</scope>
</reference>
<evidence type="ECO:0000256" key="6">
    <source>
        <dbReference type="ARBA" id="ARBA00023242"/>
    </source>
</evidence>
<dbReference type="FunFam" id="1.25.40.180:FF:000008">
    <property type="entry name" value="Programmed cell death protein 4"/>
    <property type="match status" value="1"/>
</dbReference>
<dbReference type="GO" id="GO:0005829">
    <property type="term" value="C:cytosol"/>
    <property type="evidence" value="ECO:0007669"/>
    <property type="project" value="TreeGrafter"/>
</dbReference>
<dbReference type="SMART" id="SM00544">
    <property type="entry name" value="MA3"/>
    <property type="match status" value="2"/>
</dbReference>
<evidence type="ECO:0000256" key="7">
    <source>
        <dbReference type="SAM" id="MobiDB-lite"/>
    </source>
</evidence>
<comment type="similarity">
    <text evidence="2">Belongs to the PDCD4 family.</text>
</comment>
<feature type="compositionally biased region" description="Gly residues" evidence="7">
    <location>
        <begin position="85"/>
        <end position="96"/>
    </location>
</feature>
<dbReference type="AlphaFoldDB" id="A0A8D8STJ2"/>
<organism evidence="9">
    <name type="scientific">Cacopsylla melanoneura</name>
    <dbReference type="NCBI Taxonomy" id="428564"/>
    <lineage>
        <taxon>Eukaryota</taxon>
        <taxon>Metazoa</taxon>
        <taxon>Ecdysozoa</taxon>
        <taxon>Arthropoda</taxon>
        <taxon>Hexapoda</taxon>
        <taxon>Insecta</taxon>
        <taxon>Pterygota</taxon>
        <taxon>Neoptera</taxon>
        <taxon>Paraneoptera</taxon>
        <taxon>Hemiptera</taxon>
        <taxon>Sternorrhyncha</taxon>
        <taxon>Psylloidea</taxon>
        <taxon>Psyllidae</taxon>
        <taxon>Psyllinae</taxon>
        <taxon>Cacopsylla</taxon>
    </lineage>
</organism>
<dbReference type="SUPFAM" id="SSF48371">
    <property type="entry name" value="ARM repeat"/>
    <property type="match status" value="2"/>
</dbReference>
<dbReference type="InterPro" id="IPR016024">
    <property type="entry name" value="ARM-type_fold"/>
</dbReference>
<comment type="subcellular location">
    <subcellularLocation>
        <location evidence="1">Cytoplasm</location>
    </subcellularLocation>
</comment>
<dbReference type="Pfam" id="PF02847">
    <property type="entry name" value="MA3"/>
    <property type="match status" value="2"/>
</dbReference>
<sequence length="442" mass="48764">MEQEFEVEGTSVEEKLANGNAAGSSDHFKSAGDIAIDQRVKKKAKRLIKQGSKEGVTNGTNVVNVARSWKNTRRPRNGHARGLPKKGGAGGKGVWGKPGSEIAEESIDKNDPNYDSDSMENDDIVLEPIIHEPSDEEIKKSIESIVLEYYEHGDSEEAALSLEELNILTKKHLITQIAIELALDHKPSHREMTSVLISDLYGRLIKQKDIAAGFDVLLKNLSDLKLDTPDADTILGNFLARAIADDCVPPKLITTFKSSIENEPAQATLSRADMLLSMKNGMHRLDNVWGLGGGLRPVKSLVRQMHLLLQEYLSSSDTVEATRCLQELEVPHFHHELVYEAVVATLEAINPTVEAAILKLLSSLSAAVIVTPDMMERGFQRVFDDMNDIVLDVPLAQTVLERFVEAATKAKIISENLAKQIPIRARKRFVSEGDGGRFKDSF</sequence>
<dbReference type="EMBL" id="HBUF01507212">
    <property type="protein sequence ID" value="CAG6745944.1"/>
    <property type="molecule type" value="Transcribed_RNA"/>
</dbReference>
<keyword evidence="6" id="KW-0539">Nucleus</keyword>
<dbReference type="EMBL" id="HBUF01351048">
    <property type="protein sequence ID" value="CAG6713834.1"/>
    <property type="molecule type" value="Transcribed_RNA"/>
</dbReference>
<feature type="region of interest" description="Disordered" evidence="7">
    <location>
        <begin position="1"/>
        <end position="35"/>
    </location>
</feature>
<dbReference type="PROSITE" id="PS51366">
    <property type="entry name" value="MI"/>
    <property type="match status" value="2"/>
</dbReference>
<keyword evidence="5" id="KW-0677">Repeat</keyword>
<dbReference type="InterPro" id="IPR003891">
    <property type="entry name" value="Initiation_fac_eIF4g_MI"/>
</dbReference>
<feature type="domain" description="MI" evidence="8">
    <location>
        <begin position="137"/>
        <end position="258"/>
    </location>
</feature>
<feature type="region of interest" description="Disordered" evidence="7">
    <location>
        <begin position="67"/>
        <end position="120"/>
    </location>
</feature>
<evidence type="ECO:0000256" key="1">
    <source>
        <dbReference type="ARBA" id="ARBA00004496"/>
    </source>
</evidence>
<dbReference type="EMBL" id="HBUF01507211">
    <property type="protein sequence ID" value="CAG6745943.1"/>
    <property type="molecule type" value="Transcribed_RNA"/>
</dbReference>
<dbReference type="GO" id="GO:0005634">
    <property type="term" value="C:nucleus"/>
    <property type="evidence" value="ECO:0007669"/>
    <property type="project" value="TreeGrafter"/>
</dbReference>
<evidence type="ECO:0000259" key="8">
    <source>
        <dbReference type="PROSITE" id="PS51366"/>
    </source>
</evidence>